<keyword evidence="2" id="KW-1185">Reference proteome</keyword>
<dbReference type="EMBL" id="CM055092">
    <property type="protein sequence ID" value="KAJ7567761.1"/>
    <property type="molecule type" value="Genomic_DNA"/>
</dbReference>
<comment type="caution">
    <text evidence="1">The sequence shown here is derived from an EMBL/GenBank/DDBJ whole genome shotgun (WGS) entry which is preliminary data.</text>
</comment>
<dbReference type="Proteomes" id="UP001162992">
    <property type="component" value="Chromosome 1"/>
</dbReference>
<accession>A0ACC2EMR9</accession>
<organism evidence="1 2">
    <name type="scientific">Diphasiastrum complanatum</name>
    <name type="common">Issler's clubmoss</name>
    <name type="synonym">Lycopodium complanatum</name>
    <dbReference type="NCBI Taxonomy" id="34168"/>
    <lineage>
        <taxon>Eukaryota</taxon>
        <taxon>Viridiplantae</taxon>
        <taxon>Streptophyta</taxon>
        <taxon>Embryophyta</taxon>
        <taxon>Tracheophyta</taxon>
        <taxon>Lycopodiopsida</taxon>
        <taxon>Lycopodiales</taxon>
        <taxon>Lycopodiaceae</taxon>
        <taxon>Lycopodioideae</taxon>
        <taxon>Diphasiastrum</taxon>
    </lineage>
</organism>
<sequence length="897" mass="100582">MNKNFMFDSGDGGGEVVAREPEVSPWEFSGYSAAVEDEHQQRRTTSIDYKISQFRKNQPLLDHSGSDQQDGHPKVKVKQKAARKRSGEQPILYDSESEQGNGGTKRKVKRKGGRKRSGVDESGGVEESFAGAKVANDGGHTRETGNWEDDGEDSDQYHNQVAQDNFYEVLENSRQKSSEDEEDDDEGDNAIKNETLECIKAGSRMSGVVSHRKTNVNGKISENKTKLPGVSIEDGLLVHGKEGKQISEKFFSPANGASFSAKSFIELNISRPLVRACEVLGYQRPTPIQAACVPLALTGRDICGSAVTGSGKTAAFALPLLERLLFRPRRIPATRVLILTPTRELAVQVHSMIEKLAQYTDISCCLVVGGLSTKVQEVALRSHPDIVVATPGRMIDHLHNSQSVGLEELAILVLDEADRLLELGFRQEVHELVRLCPKRRQTMLFSATMTEEVAELIQLSLNCPVRLSADPLTQRPSTLSEEVIKLRPSHLADKEAVLLALCSRSFIAKVIIFSGTKNEAHRLKILFGLSHLKAAELHGNLTQAQRLDALESFRKQDVNFLIATDVAARGLDIIGVETVINFECPRDITTYVHRVGRTARAGRQGCAVTFVSEKDRSLLKALAKRAGSKLQSRKVSPQVIEKWQQEIEKMEEDVVAIIQEERKERILRKAEMEANKAQNMIEHEIEIFSRPKKTWFQSTKEKKIAMNTLKDPKSWRQEAMKHLDSNSESIYKDARSVTDKKNISVNEFENLQKKAKRKLEKEKHLPRKKRRQLEAAREVESNDEVSDDPELKDVQEASRKTSGTNGKSTVEAAYRRAKAVKAVERAKEAGRFVKKNTGAKKMKGTNFVSRKEEMEQLFQGDVKDSKRQRLMNSSNKKRKAGLSHKGFKSKARYKRRK</sequence>
<gene>
    <name evidence="1" type="ORF">O6H91_01G006000</name>
</gene>
<proteinExistence type="predicted"/>
<name>A0ACC2EMR9_DIPCM</name>
<protein>
    <submittedName>
        <fullName evidence="1">Uncharacterized protein</fullName>
    </submittedName>
</protein>
<evidence type="ECO:0000313" key="2">
    <source>
        <dbReference type="Proteomes" id="UP001162992"/>
    </source>
</evidence>
<reference evidence="2" key="1">
    <citation type="journal article" date="2024" name="Proc. Natl. Acad. Sci. U.S.A.">
        <title>Extraordinary preservation of gene collinearity over three hundred million years revealed in homosporous lycophytes.</title>
        <authorList>
            <person name="Li C."/>
            <person name="Wickell D."/>
            <person name="Kuo L.Y."/>
            <person name="Chen X."/>
            <person name="Nie B."/>
            <person name="Liao X."/>
            <person name="Peng D."/>
            <person name="Ji J."/>
            <person name="Jenkins J."/>
            <person name="Williams M."/>
            <person name="Shu S."/>
            <person name="Plott C."/>
            <person name="Barry K."/>
            <person name="Rajasekar S."/>
            <person name="Grimwood J."/>
            <person name="Han X."/>
            <person name="Sun S."/>
            <person name="Hou Z."/>
            <person name="He W."/>
            <person name="Dai G."/>
            <person name="Sun C."/>
            <person name="Schmutz J."/>
            <person name="Leebens-Mack J.H."/>
            <person name="Li F.W."/>
            <person name="Wang L."/>
        </authorList>
    </citation>
    <scope>NUCLEOTIDE SEQUENCE [LARGE SCALE GENOMIC DNA]</scope>
    <source>
        <strain evidence="2">cv. PW_Plant_1</strain>
    </source>
</reference>
<evidence type="ECO:0000313" key="1">
    <source>
        <dbReference type="EMBL" id="KAJ7567761.1"/>
    </source>
</evidence>